<evidence type="ECO:0000256" key="1">
    <source>
        <dbReference type="ARBA" id="ARBA00004651"/>
    </source>
</evidence>
<evidence type="ECO:0000313" key="11">
    <source>
        <dbReference type="Proteomes" id="UP000229502"/>
    </source>
</evidence>
<sequence>MSILTVVTLKLRDLRRKASEEVTIPFPNPETTPPETIINFMLYYCITYSGDFNMNKRFFLASLTILLLSFCLKVIPTLNNNFYFTMDQGRDAVYAREIINRQQIILEGPETSGIKGFFTGPFWYYFISIGYFLFHSHPFGAVFMLTLLNTIVTGILMWWLAKRVSPTIALLTGFSLQFFWPMYDSSRYGFNPFLLVPLSILLILLLTDSLQEKKYSFLLASVPVGLAFHSEVAGATVFLFSYFLTGIFLAIRRKISLKTIFLSILLLSLFFLPHLISEVNTGFSQTRALLQETKTSQSVFSGTNFRFITQKFLELLKESIIPQSVLLSLIFLVAITPFFVRSCHKRIFTYHFSLITFCLWLLSWLWFSSNKGWQTWHTIYLPPLLFISILLTLFTLPRKTGVIFFSIIFLSQAATFKSQYSKYIYPSDDPSLLKNELAAIDWVYQKSGGKGFYVYTYLPSVLDYPYQYLFWWYGRKKYSYLPCEFASYPGSPKLFIPGSEYYENPKRQCANLRFLIIEPDKNLTVQGEWRKNITADTRLIEETKVGKIALEMRQVENLGKNK</sequence>
<gene>
    <name evidence="10" type="ORF">COT03_02700</name>
</gene>
<feature type="transmembrane region" description="Helical" evidence="8">
    <location>
        <begin position="58"/>
        <end position="76"/>
    </location>
</feature>
<dbReference type="EMBL" id="PEWZ01000129">
    <property type="protein sequence ID" value="PIU33759.1"/>
    <property type="molecule type" value="Genomic_DNA"/>
</dbReference>
<accession>A0A2M6YQW0</accession>
<evidence type="ECO:0000259" key="9">
    <source>
        <dbReference type="Pfam" id="PF13231"/>
    </source>
</evidence>
<protein>
    <recommendedName>
        <fullName evidence="9">Glycosyltransferase RgtA/B/C/D-like domain-containing protein</fullName>
    </recommendedName>
</protein>
<keyword evidence="6 8" id="KW-1133">Transmembrane helix</keyword>
<organism evidence="10 11">
    <name type="scientific">Candidatus Shapirobacteria bacterium CG07_land_8_20_14_0_80_39_18</name>
    <dbReference type="NCBI Taxonomy" id="1974882"/>
    <lineage>
        <taxon>Bacteria</taxon>
        <taxon>Candidatus Shapironibacteriota</taxon>
    </lineage>
</organism>
<dbReference type="InterPro" id="IPR050297">
    <property type="entry name" value="LipidA_mod_glycosyltrf_83"/>
</dbReference>
<feature type="transmembrane region" description="Helical" evidence="8">
    <location>
        <begin position="190"/>
        <end position="207"/>
    </location>
</feature>
<feature type="transmembrane region" description="Helical" evidence="8">
    <location>
        <begin position="379"/>
        <end position="396"/>
    </location>
</feature>
<dbReference type="PANTHER" id="PTHR33908">
    <property type="entry name" value="MANNOSYLTRANSFERASE YKCB-RELATED"/>
    <property type="match status" value="1"/>
</dbReference>
<comment type="subcellular location">
    <subcellularLocation>
        <location evidence="1">Cell membrane</location>
        <topology evidence="1">Multi-pass membrane protein</topology>
    </subcellularLocation>
</comment>
<dbReference type="Proteomes" id="UP000229502">
    <property type="component" value="Unassembled WGS sequence"/>
</dbReference>
<comment type="caution">
    <text evidence="10">The sequence shown here is derived from an EMBL/GenBank/DDBJ whole genome shotgun (WGS) entry which is preliminary data.</text>
</comment>
<dbReference type="GO" id="GO:0005886">
    <property type="term" value="C:plasma membrane"/>
    <property type="evidence" value="ECO:0007669"/>
    <property type="project" value="UniProtKB-SubCell"/>
</dbReference>
<evidence type="ECO:0000313" key="10">
    <source>
        <dbReference type="EMBL" id="PIU33759.1"/>
    </source>
</evidence>
<evidence type="ECO:0000256" key="8">
    <source>
        <dbReference type="SAM" id="Phobius"/>
    </source>
</evidence>
<feature type="transmembrane region" description="Helical" evidence="8">
    <location>
        <begin position="320"/>
        <end position="340"/>
    </location>
</feature>
<keyword evidence="3" id="KW-0328">Glycosyltransferase</keyword>
<feature type="transmembrane region" description="Helical" evidence="8">
    <location>
        <begin position="227"/>
        <end position="250"/>
    </location>
</feature>
<evidence type="ECO:0000256" key="5">
    <source>
        <dbReference type="ARBA" id="ARBA00022692"/>
    </source>
</evidence>
<feature type="transmembrane region" description="Helical" evidence="8">
    <location>
        <begin position="347"/>
        <end position="367"/>
    </location>
</feature>
<reference evidence="11" key="1">
    <citation type="submission" date="2017-09" db="EMBL/GenBank/DDBJ databases">
        <title>Depth-based differentiation of microbial function through sediment-hosted aquifers and enrichment of novel symbionts in the deep terrestrial subsurface.</title>
        <authorList>
            <person name="Probst A.J."/>
            <person name="Ladd B."/>
            <person name="Jarett J.K."/>
            <person name="Geller-Mcgrath D.E."/>
            <person name="Sieber C.M.K."/>
            <person name="Emerson J.B."/>
            <person name="Anantharaman K."/>
            <person name="Thomas B.C."/>
            <person name="Malmstrom R."/>
            <person name="Stieglmeier M."/>
            <person name="Klingl A."/>
            <person name="Woyke T."/>
            <person name="Ryan C.M."/>
            <person name="Banfield J.F."/>
        </authorList>
    </citation>
    <scope>NUCLEOTIDE SEQUENCE [LARGE SCALE GENOMIC DNA]</scope>
</reference>
<evidence type="ECO:0000256" key="7">
    <source>
        <dbReference type="ARBA" id="ARBA00023136"/>
    </source>
</evidence>
<evidence type="ECO:0000256" key="2">
    <source>
        <dbReference type="ARBA" id="ARBA00022475"/>
    </source>
</evidence>
<proteinExistence type="predicted"/>
<feature type="transmembrane region" description="Helical" evidence="8">
    <location>
        <begin position="257"/>
        <end position="276"/>
    </location>
</feature>
<evidence type="ECO:0000256" key="6">
    <source>
        <dbReference type="ARBA" id="ARBA00022989"/>
    </source>
</evidence>
<feature type="transmembrane region" description="Helical" evidence="8">
    <location>
        <begin position="141"/>
        <end position="161"/>
    </location>
</feature>
<keyword evidence="5 8" id="KW-0812">Transmembrane</keyword>
<evidence type="ECO:0000256" key="3">
    <source>
        <dbReference type="ARBA" id="ARBA00022676"/>
    </source>
</evidence>
<dbReference type="PANTHER" id="PTHR33908:SF11">
    <property type="entry name" value="MEMBRANE PROTEIN"/>
    <property type="match status" value="1"/>
</dbReference>
<feature type="transmembrane region" description="Helical" evidence="8">
    <location>
        <begin position="167"/>
        <end position="183"/>
    </location>
</feature>
<keyword evidence="4" id="KW-0808">Transferase</keyword>
<dbReference type="Pfam" id="PF13231">
    <property type="entry name" value="PMT_2"/>
    <property type="match status" value="1"/>
</dbReference>
<dbReference type="GO" id="GO:0009103">
    <property type="term" value="P:lipopolysaccharide biosynthetic process"/>
    <property type="evidence" value="ECO:0007669"/>
    <property type="project" value="UniProtKB-ARBA"/>
</dbReference>
<name>A0A2M6YQW0_9BACT</name>
<dbReference type="GO" id="GO:0016763">
    <property type="term" value="F:pentosyltransferase activity"/>
    <property type="evidence" value="ECO:0007669"/>
    <property type="project" value="TreeGrafter"/>
</dbReference>
<keyword evidence="7 8" id="KW-0472">Membrane</keyword>
<feature type="transmembrane region" description="Helical" evidence="8">
    <location>
        <begin position="116"/>
        <end position="134"/>
    </location>
</feature>
<dbReference type="InterPro" id="IPR038731">
    <property type="entry name" value="RgtA/B/C-like"/>
</dbReference>
<dbReference type="AlphaFoldDB" id="A0A2M6YQW0"/>
<feature type="domain" description="Glycosyltransferase RgtA/B/C/D-like" evidence="9">
    <location>
        <begin position="121"/>
        <end position="276"/>
    </location>
</feature>
<keyword evidence="2" id="KW-1003">Cell membrane</keyword>
<evidence type="ECO:0000256" key="4">
    <source>
        <dbReference type="ARBA" id="ARBA00022679"/>
    </source>
</evidence>